<dbReference type="InterPro" id="IPR013085">
    <property type="entry name" value="U1-CZ_Znf_C2H2"/>
</dbReference>
<dbReference type="OMA" id="DTCGEEF"/>
<gene>
    <name evidence="7" type="ORF">TVAG_273650</name>
</gene>
<dbReference type="InterPro" id="IPR001623">
    <property type="entry name" value="DnaJ_domain"/>
</dbReference>
<dbReference type="VEuPathDB" id="TrichDB:TVAG_273650"/>
<feature type="region of interest" description="Disordered" evidence="5">
    <location>
        <begin position="353"/>
        <end position="564"/>
    </location>
</feature>
<dbReference type="GO" id="GO:0005737">
    <property type="term" value="C:cytoplasm"/>
    <property type="evidence" value="ECO:0000318"/>
    <property type="project" value="GO_Central"/>
</dbReference>
<protein>
    <submittedName>
        <fullName evidence="7">U1 zinc finger family protein</fullName>
    </submittedName>
</protein>
<dbReference type="SMR" id="A2EI42"/>
<proteinExistence type="predicted"/>
<dbReference type="InterPro" id="IPR018253">
    <property type="entry name" value="DnaJ_domain_CS"/>
</dbReference>
<keyword evidence="1" id="KW-0479">Metal-binding</keyword>
<dbReference type="SMART" id="SM00355">
    <property type="entry name" value="ZnF_C2H2"/>
    <property type="match status" value="2"/>
</dbReference>
<dbReference type="InterPro" id="IPR003604">
    <property type="entry name" value="Matrin/U1-like-C_Znf_C2H2"/>
</dbReference>
<dbReference type="AlphaFoldDB" id="A2EI42"/>
<feature type="compositionally biased region" description="Basic residues" evidence="5">
    <location>
        <begin position="405"/>
        <end position="416"/>
    </location>
</feature>
<organism evidence="7 8">
    <name type="scientific">Trichomonas vaginalis (strain ATCC PRA-98 / G3)</name>
    <dbReference type="NCBI Taxonomy" id="412133"/>
    <lineage>
        <taxon>Eukaryota</taxon>
        <taxon>Metamonada</taxon>
        <taxon>Parabasalia</taxon>
        <taxon>Trichomonadida</taxon>
        <taxon>Trichomonadidae</taxon>
        <taxon>Trichomonas</taxon>
    </lineage>
</organism>
<keyword evidence="2" id="KW-0863">Zinc-finger</keyword>
<dbReference type="Pfam" id="PF21884">
    <property type="entry name" value="ZUO1-like_ZHD"/>
    <property type="match status" value="1"/>
</dbReference>
<dbReference type="RefSeq" id="XP_001319904.1">
    <property type="nucleotide sequence ID" value="XM_001319869.1"/>
</dbReference>
<dbReference type="InParanoid" id="A2EI42"/>
<dbReference type="PROSITE" id="PS00636">
    <property type="entry name" value="DNAJ_1"/>
    <property type="match status" value="1"/>
</dbReference>
<evidence type="ECO:0000256" key="2">
    <source>
        <dbReference type="ARBA" id="ARBA00022771"/>
    </source>
</evidence>
<evidence type="ECO:0000313" key="8">
    <source>
        <dbReference type="Proteomes" id="UP000001542"/>
    </source>
</evidence>
<name>A2EI42_TRIV3</name>
<dbReference type="Gene3D" id="3.30.160.60">
    <property type="entry name" value="Classic Zinc Finger"/>
    <property type="match status" value="1"/>
</dbReference>
<dbReference type="Gene3D" id="1.10.287.110">
    <property type="entry name" value="DnaJ domain"/>
    <property type="match status" value="1"/>
</dbReference>
<dbReference type="VEuPathDB" id="TrichDB:TVAGG3_0521920"/>
<dbReference type="InterPro" id="IPR054076">
    <property type="entry name" value="ZUO1-like_ZHD"/>
</dbReference>
<reference evidence="7" key="1">
    <citation type="submission" date="2006-10" db="EMBL/GenBank/DDBJ databases">
        <authorList>
            <person name="Amadeo P."/>
            <person name="Zhao Q."/>
            <person name="Wortman J."/>
            <person name="Fraser-Liggett C."/>
            <person name="Carlton J."/>
        </authorList>
    </citation>
    <scope>NUCLEOTIDE SEQUENCE</scope>
    <source>
        <strain evidence="7">G3</strain>
    </source>
</reference>
<feature type="coiled-coil region" evidence="4">
    <location>
        <begin position="219"/>
        <end position="247"/>
    </location>
</feature>
<keyword evidence="3" id="KW-0862">Zinc</keyword>
<dbReference type="eggNOG" id="KOG0717">
    <property type="taxonomic scope" value="Eukaryota"/>
</dbReference>
<dbReference type="InterPro" id="IPR036236">
    <property type="entry name" value="Znf_C2H2_sf"/>
</dbReference>
<dbReference type="EMBL" id="DS113394">
    <property type="protein sequence ID" value="EAY07681.1"/>
    <property type="molecule type" value="Genomic_DNA"/>
</dbReference>
<dbReference type="InterPro" id="IPR013087">
    <property type="entry name" value="Znf_C2H2_type"/>
</dbReference>
<evidence type="ECO:0000256" key="1">
    <source>
        <dbReference type="ARBA" id="ARBA00022723"/>
    </source>
</evidence>
<feature type="domain" description="J" evidence="6">
    <location>
        <begin position="10"/>
        <end position="76"/>
    </location>
</feature>
<dbReference type="Proteomes" id="UP000001542">
    <property type="component" value="Unassembled WGS sequence"/>
</dbReference>
<keyword evidence="8" id="KW-1185">Reference proteome</keyword>
<evidence type="ECO:0000313" key="7">
    <source>
        <dbReference type="EMBL" id="EAY07681.1"/>
    </source>
</evidence>
<dbReference type="InterPro" id="IPR051964">
    <property type="entry name" value="Chaperone_stress_response"/>
</dbReference>
<dbReference type="Pfam" id="PF00226">
    <property type="entry name" value="DnaJ"/>
    <property type="match status" value="1"/>
</dbReference>
<reference evidence="7" key="2">
    <citation type="journal article" date="2007" name="Science">
        <title>Draft genome sequence of the sexually transmitted pathogen Trichomonas vaginalis.</title>
        <authorList>
            <person name="Carlton J.M."/>
            <person name="Hirt R.P."/>
            <person name="Silva J.C."/>
            <person name="Delcher A.L."/>
            <person name="Schatz M."/>
            <person name="Zhao Q."/>
            <person name="Wortman J.R."/>
            <person name="Bidwell S.L."/>
            <person name="Alsmark U.C.M."/>
            <person name="Besteiro S."/>
            <person name="Sicheritz-Ponten T."/>
            <person name="Noel C.J."/>
            <person name="Dacks J.B."/>
            <person name="Foster P.G."/>
            <person name="Simillion C."/>
            <person name="Van de Peer Y."/>
            <person name="Miranda-Saavedra D."/>
            <person name="Barton G.J."/>
            <person name="Westrop G.D."/>
            <person name="Mueller S."/>
            <person name="Dessi D."/>
            <person name="Fiori P.L."/>
            <person name="Ren Q."/>
            <person name="Paulsen I."/>
            <person name="Zhang H."/>
            <person name="Bastida-Corcuera F.D."/>
            <person name="Simoes-Barbosa A."/>
            <person name="Brown M.T."/>
            <person name="Hayes R.D."/>
            <person name="Mukherjee M."/>
            <person name="Okumura C.Y."/>
            <person name="Schneider R."/>
            <person name="Smith A.J."/>
            <person name="Vanacova S."/>
            <person name="Villalvazo M."/>
            <person name="Haas B.J."/>
            <person name="Pertea M."/>
            <person name="Feldblyum T.V."/>
            <person name="Utterback T.R."/>
            <person name="Shu C.L."/>
            <person name="Osoegawa K."/>
            <person name="de Jong P.J."/>
            <person name="Hrdy I."/>
            <person name="Horvathova L."/>
            <person name="Zubacova Z."/>
            <person name="Dolezal P."/>
            <person name="Malik S.B."/>
            <person name="Logsdon J.M. Jr."/>
            <person name="Henze K."/>
            <person name="Gupta A."/>
            <person name="Wang C.C."/>
            <person name="Dunne R.L."/>
            <person name="Upcroft J.A."/>
            <person name="Upcroft P."/>
            <person name="White O."/>
            <person name="Salzberg S.L."/>
            <person name="Tang P."/>
            <person name="Chiu C.-H."/>
            <person name="Lee Y.-S."/>
            <person name="Embley T.M."/>
            <person name="Coombs G.H."/>
            <person name="Mottram J.C."/>
            <person name="Tachezy J."/>
            <person name="Fraser-Liggett C.M."/>
            <person name="Johnson P.J."/>
        </authorList>
    </citation>
    <scope>NUCLEOTIDE SEQUENCE [LARGE SCALE GENOMIC DNA]</scope>
    <source>
        <strain evidence="7">G3</strain>
    </source>
</reference>
<dbReference type="Pfam" id="PF06220">
    <property type="entry name" value="zf-U1"/>
    <property type="match status" value="1"/>
</dbReference>
<evidence type="ECO:0000256" key="5">
    <source>
        <dbReference type="SAM" id="MobiDB-lite"/>
    </source>
</evidence>
<dbReference type="SMART" id="SM00451">
    <property type="entry name" value="ZnF_U1"/>
    <property type="match status" value="1"/>
</dbReference>
<dbReference type="InterPro" id="IPR036869">
    <property type="entry name" value="J_dom_sf"/>
</dbReference>
<dbReference type="CDD" id="cd06257">
    <property type="entry name" value="DnaJ"/>
    <property type="match status" value="1"/>
</dbReference>
<dbReference type="SMART" id="SM00271">
    <property type="entry name" value="DnaJ"/>
    <property type="match status" value="1"/>
</dbReference>
<feature type="compositionally biased region" description="Acidic residues" evidence="5">
    <location>
        <begin position="420"/>
        <end position="433"/>
    </location>
</feature>
<dbReference type="PANTHER" id="PTHR44029:SF1">
    <property type="entry name" value="DNAJ HOMOLOG SUBFAMILY C MEMBER 21"/>
    <property type="match status" value="1"/>
</dbReference>
<dbReference type="SUPFAM" id="SSF57667">
    <property type="entry name" value="beta-beta-alpha zinc fingers"/>
    <property type="match status" value="1"/>
</dbReference>
<dbReference type="STRING" id="5722.A2EI42"/>
<feature type="compositionally biased region" description="Basic and acidic residues" evidence="5">
    <location>
        <begin position="508"/>
        <end position="540"/>
    </location>
</feature>
<dbReference type="GO" id="GO:0003676">
    <property type="term" value="F:nucleic acid binding"/>
    <property type="evidence" value="ECO:0007669"/>
    <property type="project" value="InterPro"/>
</dbReference>
<feature type="compositionally biased region" description="Acidic residues" evidence="5">
    <location>
        <begin position="371"/>
        <end position="381"/>
    </location>
</feature>
<dbReference type="SUPFAM" id="SSF46565">
    <property type="entry name" value="Chaperone J-domain"/>
    <property type="match status" value="1"/>
</dbReference>
<sequence length="593" mass="70150">MATEWNEKTDYYELLGVTESATEEELKRAYRKAAMKWHPDRNHGNEVEATRVFQLIEHAYSILSDNQERAWYDDHRNFNYDEQGEMVATNVDIYGLFKAGAFHGFEDDARGFFNVFGKAFEKLAEEEKLEAPKFGWSSTPYEEVEKFYAFWTCFKTTRSFAFEDMYQLKDAPNSWYRRQMDKENKSLRQKAMKEFISAVREMALFAKKRDPRITAEVKRREELLRKKKEEDERKREEKRRRDAEEIERITREHAQKPEFSEESLLYLNEFDKDKDDDPEWFCDYCGRIVDNANVFKTHCATKKHKKMVATAKRDFLNDPTIFEHTAFNFILLGLDESEILAVDPNVDMNNLVSPRANKKKKPQRGQSQQLEAEDDEEEEEYEQKGKKNKKGKNKNDDDDEDEKPKKGKNNNNKKGKNKNDDDEDEEEDLDEEELRAKRLQAQPLSKKERRKLKMQKQQQKKIEQEKAAEKAKYADQPKLTKQEKKLRAMMEARKNALFDYSDFDEEEEPKKEEPKKEETAKKEEEEKNEETKKQEQDKGKQKGKGNQKNDGVQRAKKGHCPPGMFMCRKCKAIFPSKTKLFAHLEESGHATAY</sequence>
<dbReference type="OrthoDB" id="552049at2759"/>
<dbReference type="GO" id="GO:0008270">
    <property type="term" value="F:zinc ion binding"/>
    <property type="evidence" value="ECO:0007669"/>
    <property type="project" value="UniProtKB-KW"/>
</dbReference>
<dbReference type="KEGG" id="tva:4765576"/>
<keyword evidence="4" id="KW-0175">Coiled coil</keyword>
<evidence type="ECO:0000256" key="4">
    <source>
        <dbReference type="SAM" id="Coils"/>
    </source>
</evidence>
<evidence type="ECO:0000256" key="3">
    <source>
        <dbReference type="ARBA" id="ARBA00022833"/>
    </source>
</evidence>
<dbReference type="PRINTS" id="PR00625">
    <property type="entry name" value="JDOMAIN"/>
</dbReference>
<dbReference type="PROSITE" id="PS00028">
    <property type="entry name" value="ZINC_FINGER_C2H2_1"/>
    <property type="match status" value="1"/>
</dbReference>
<feature type="compositionally biased region" description="Basic and acidic residues" evidence="5">
    <location>
        <begin position="460"/>
        <end position="496"/>
    </location>
</feature>
<evidence type="ECO:0000259" key="6">
    <source>
        <dbReference type="PROSITE" id="PS50076"/>
    </source>
</evidence>
<dbReference type="PROSITE" id="PS50076">
    <property type="entry name" value="DNAJ_2"/>
    <property type="match status" value="1"/>
</dbReference>
<accession>A2EI42</accession>
<dbReference type="PANTHER" id="PTHR44029">
    <property type="entry name" value="DNAJ HOMOLOG SUBFAMILY C MEMBER 21"/>
    <property type="match status" value="1"/>
</dbReference>